<sequence length="74" mass="7828">GDAIGLHGFGRCKNRGGQRGRHNERCCDSLGVRLGLGLSRGQVKVRVGPKAGWRWCTLGQVSLGVRSGLGLSRG</sequence>
<keyword evidence="3" id="KW-1185">Reference proteome</keyword>
<evidence type="ECO:0000313" key="3">
    <source>
        <dbReference type="Proteomes" id="UP000823775"/>
    </source>
</evidence>
<organism evidence="2 3">
    <name type="scientific">Datura stramonium</name>
    <name type="common">Jimsonweed</name>
    <name type="synonym">Common thornapple</name>
    <dbReference type="NCBI Taxonomy" id="4076"/>
    <lineage>
        <taxon>Eukaryota</taxon>
        <taxon>Viridiplantae</taxon>
        <taxon>Streptophyta</taxon>
        <taxon>Embryophyta</taxon>
        <taxon>Tracheophyta</taxon>
        <taxon>Spermatophyta</taxon>
        <taxon>Magnoliopsida</taxon>
        <taxon>eudicotyledons</taxon>
        <taxon>Gunneridae</taxon>
        <taxon>Pentapetalae</taxon>
        <taxon>asterids</taxon>
        <taxon>lamiids</taxon>
        <taxon>Solanales</taxon>
        <taxon>Solanaceae</taxon>
        <taxon>Solanoideae</taxon>
        <taxon>Datureae</taxon>
        <taxon>Datura</taxon>
    </lineage>
</organism>
<evidence type="ECO:0000256" key="1">
    <source>
        <dbReference type="SAM" id="MobiDB-lite"/>
    </source>
</evidence>
<feature type="compositionally biased region" description="Basic residues" evidence="1">
    <location>
        <begin position="10"/>
        <end position="20"/>
    </location>
</feature>
<dbReference type="Proteomes" id="UP000823775">
    <property type="component" value="Unassembled WGS sequence"/>
</dbReference>
<protein>
    <submittedName>
        <fullName evidence="2">Uncharacterized protein</fullName>
    </submittedName>
</protein>
<feature type="non-terminal residue" evidence="2">
    <location>
        <position position="1"/>
    </location>
</feature>
<dbReference type="EMBL" id="JACEIK010000570">
    <property type="protein sequence ID" value="MCD7459249.1"/>
    <property type="molecule type" value="Genomic_DNA"/>
</dbReference>
<feature type="region of interest" description="Disordered" evidence="1">
    <location>
        <begin position="1"/>
        <end position="22"/>
    </location>
</feature>
<reference evidence="2 3" key="1">
    <citation type="journal article" date="2021" name="BMC Genomics">
        <title>Datura genome reveals duplications of psychoactive alkaloid biosynthetic genes and high mutation rate following tissue culture.</title>
        <authorList>
            <person name="Rajewski A."/>
            <person name="Carter-House D."/>
            <person name="Stajich J."/>
            <person name="Litt A."/>
        </authorList>
    </citation>
    <scope>NUCLEOTIDE SEQUENCE [LARGE SCALE GENOMIC DNA]</scope>
    <source>
        <strain evidence="2">AR-01</strain>
    </source>
</reference>
<proteinExistence type="predicted"/>
<comment type="caution">
    <text evidence="2">The sequence shown here is derived from an EMBL/GenBank/DDBJ whole genome shotgun (WGS) entry which is preliminary data.</text>
</comment>
<name>A0ABS8SL65_DATST</name>
<gene>
    <name evidence="2" type="ORF">HAX54_040429</name>
</gene>
<accession>A0ABS8SL65</accession>
<evidence type="ECO:0000313" key="2">
    <source>
        <dbReference type="EMBL" id="MCD7459249.1"/>
    </source>
</evidence>